<keyword evidence="3" id="KW-1185">Reference proteome</keyword>
<evidence type="ECO:0000313" key="3">
    <source>
        <dbReference type="Proteomes" id="UP000828390"/>
    </source>
</evidence>
<accession>A0A9D4QKN3</accession>
<protein>
    <submittedName>
        <fullName evidence="2">Uncharacterized protein</fullName>
    </submittedName>
</protein>
<name>A0A9D4QKN3_DREPO</name>
<comment type="caution">
    <text evidence="2">The sequence shown here is derived from an EMBL/GenBank/DDBJ whole genome shotgun (WGS) entry which is preliminary data.</text>
</comment>
<evidence type="ECO:0000313" key="2">
    <source>
        <dbReference type="EMBL" id="KAH3834629.1"/>
    </source>
</evidence>
<organism evidence="2 3">
    <name type="scientific">Dreissena polymorpha</name>
    <name type="common">Zebra mussel</name>
    <name type="synonym">Mytilus polymorpha</name>
    <dbReference type="NCBI Taxonomy" id="45954"/>
    <lineage>
        <taxon>Eukaryota</taxon>
        <taxon>Metazoa</taxon>
        <taxon>Spiralia</taxon>
        <taxon>Lophotrochozoa</taxon>
        <taxon>Mollusca</taxon>
        <taxon>Bivalvia</taxon>
        <taxon>Autobranchia</taxon>
        <taxon>Heteroconchia</taxon>
        <taxon>Euheterodonta</taxon>
        <taxon>Imparidentia</taxon>
        <taxon>Neoheterodontei</taxon>
        <taxon>Myida</taxon>
        <taxon>Dreissenoidea</taxon>
        <taxon>Dreissenidae</taxon>
        <taxon>Dreissena</taxon>
    </lineage>
</organism>
<gene>
    <name evidence="2" type="ORF">DPMN_107961</name>
</gene>
<evidence type="ECO:0000256" key="1">
    <source>
        <dbReference type="SAM" id="MobiDB-lite"/>
    </source>
</evidence>
<dbReference type="AlphaFoldDB" id="A0A9D4QKN3"/>
<reference evidence="2" key="1">
    <citation type="journal article" date="2019" name="bioRxiv">
        <title>The Genome of the Zebra Mussel, Dreissena polymorpha: A Resource for Invasive Species Research.</title>
        <authorList>
            <person name="McCartney M.A."/>
            <person name="Auch B."/>
            <person name="Kono T."/>
            <person name="Mallez S."/>
            <person name="Zhang Y."/>
            <person name="Obille A."/>
            <person name="Becker A."/>
            <person name="Abrahante J.E."/>
            <person name="Garbe J."/>
            <person name="Badalamenti J.P."/>
            <person name="Herman A."/>
            <person name="Mangelson H."/>
            <person name="Liachko I."/>
            <person name="Sullivan S."/>
            <person name="Sone E.D."/>
            <person name="Koren S."/>
            <person name="Silverstein K.A.T."/>
            <person name="Beckman K.B."/>
            <person name="Gohl D.M."/>
        </authorList>
    </citation>
    <scope>NUCLEOTIDE SEQUENCE</scope>
    <source>
        <strain evidence="2">Duluth1</strain>
        <tissue evidence="2">Whole animal</tissue>
    </source>
</reference>
<proteinExistence type="predicted"/>
<feature type="region of interest" description="Disordered" evidence="1">
    <location>
        <begin position="244"/>
        <end position="270"/>
    </location>
</feature>
<dbReference type="EMBL" id="JAIWYP010000004">
    <property type="protein sequence ID" value="KAH3834629.1"/>
    <property type="molecule type" value="Genomic_DNA"/>
</dbReference>
<reference evidence="2" key="2">
    <citation type="submission" date="2020-11" db="EMBL/GenBank/DDBJ databases">
        <authorList>
            <person name="McCartney M.A."/>
            <person name="Auch B."/>
            <person name="Kono T."/>
            <person name="Mallez S."/>
            <person name="Becker A."/>
            <person name="Gohl D.M."/>
            <person name="Silverstein K.A.T."/>
            <person name="Koren S."/>
            <person name="Bechman K.B."/>
            <person name="Herman A."/>
            <person name="Abrahante J.E."/>
            <person name="Garbe J."/>
        </authorList>
    </citation>
    <scope>NUCLEOTIDE SEQUENCE</scope>
    <source>
        <strain evidence="2">Duluth1</strain>
        <tissue evidence="2">Whole animal</tissue>
    </source>
</reference>
<dbReference type="Proteomes" id="UP000828390">
    <property type="component" value="Unassembled WGS sequence"/>
</dbReference>
<sequence length="270" mass="30974">MIVTFRVLNRKSDTPTDWAIIVTFRPFTRKIAPPLAAIKNAQPLAAFVFNQPDKVLTMNNAPPPCGHVFQQTGVVFKLVQDIFGTNFLTKFHENRKIIIDFRVLTRKYAPSPCGHVFQPTENIFELFHKDRKKMKKCPAPGNHVFQPTETNFELANVDAARPTTYKRRSQKLTMSTLCSRELKTPEKGYNTDNLSVQGTQLCPKSMHQHTVHTSSLHTVFTSLELDQARNVTSRVFISQNVDDGRRTTQDGQKMIPKAHHEHYRTDRRET</sequence>